<dbReference type="EC" id="2.5.1.21" evidence="1"/>
<dbReference type="SUPFAM" id="SSF48576">
    <property type="entry name" value="Terpenoid synthases"/>
    <property type="match status" value="1"/>
</dbReference>
<dbReference type="AlphaFoldDB" id="A0A502G0Y4"/>
<dbReference type="Proteomes" id="UP000319931">
    <property type="component" value="Unassembled WGS sequence"/>
</dbReference>
<dbReference type="NCBIfam" id="TIGR03464">
    <property type="entry name" value="HpnC"/>
    <property type="match status" value="1"/>
</dbReference>
<dbReference type="InterPro" id="IPR033904">
    <property type="entry name" value="Trans_IPPS_HH"/>
</dbReference>
<dbReference type="InterPro" id="IPR008949">
    <property type="entry name" value="Isoprenoid_synthase_dom_sf"/>
</dbReference>
<dbReference type="CDD" id="cd00683">
    <property type="entry name" value="Trans_IPPS_HH"/>
    <property type="match status" value="1"/>
</dbReference>
<protein>
    <submittedName>
        <fullName evidence="1">Squalene synthase HpnC</fullName>
        <ecNumber evidence="1">2.5.1.21</ecNumber>
    </submittedName>
</protein>
<evidence type="ECO:0000313" key="1">
    <source>
        <dbReference type="EMBL" id="TPG54936.1"/>
    </source>
</evidence>
<dbReference type="GO" id="GO:0016114">
    <property type="term" value="P:terpenoid biosynthetic process"/>
    <property type="evidence" value="ECO:0007669"/>
    <property type="project" value="UniProtKB-ARBA"/>
</dbReference>
<keyword evidence="1" id="KW-0808">Transferase</keyword>
<organism evidence="1 2">
    <name type="scientific">Sphingomonas glacialis</name>
    <dbReference type="NCBI Taxonomy" id="658225"/>
    <lineage>
        <taxon>Bacteria</taxon>
        <taxon>Pseudomonadati</taxon>
        <taxon>Pseudomonadota</taxon>
        <taxon>Alphaproteobacteria</taxon>
        <taxon>Sphingomonadales</taxon>
        <taxon>Sphingomonadaceae</taxon>
        <taxon>Sphingomonas</taxon>
    </lineage>
</organism>
<dbReference type="Gene3D" id="1.10.600.10">
    <property type="entry name" value="Farnesyl Diphosphate Synthase"/>
    <property type="match status" value="1"/>
</dbReference>
<proteinExistence type="predicted"/>
<dbReference type="EMBL" id="RCZC01000002">
    <property type="protein sequence ID" value="TPG54936.1"/>
    <property type="molecule type" value="Genomic_DNA"/>
</dbReference>
<dbReference type="PANTHER" id="PTHR31480">
    <property type="entry name" value="BIFUNCTIONAL LYCOPENE CYCLASE/PHYTOENE SYNTHASE"/>
    <property type="match status" value="1"/>
</dbReference>
<comment type="caution">
    <text evidence="1">The sequence shown here is derived from an EMBL/GenBank/DDBJ whole genome shotgun (WGS) entry which is preliminary data.</text>
</comment>
<dbReference type="OrthoDB" id="9807580at2"/>
<dbReference type="GO" id="GO:0051996">
    <property type="term" value="F:squalene synthase [NAD(P)H] activity"/>
    <property type="evidence" value="ECO:0007669"/>
    <property type="project" value="UniProtKB-EC"/>
</dbReference>
<name>A0A502G0Y4_9SPHN</name>
<dbReference type="SFLD" id="SFLDS00005">
    <property type="entry name" value="Isoprenoid_Synthase_Type_I"/>
    <property type="match status" value="1"/>
</dbReference>
<dbReference type="RefSeq" id="WP_140850075.1">
    <property type="nucleotide sequence ID" value="NZ_RCZC01000002.1"/>
</dbReference>
<accession>A0A502G0Y4</accession>
<keyword evidence="2" id="KW-1185">Reference proteome</keyword>
<evidence type="ECO:0000313" key="2">
    <source>
        <dbReference type="Proteomes" id="UP000319931"/>
    </source>
</evidence>
<dbReference type="InterPro" id="IPR017827">
    <property type="entry name" value="HSQ_synthase_HpnC"/>
</dbReference>
<dbReference type="SFLD" id="SFLDG01018">
    <property type="entry name" value="Squalene/Phytoene_Synthase_Lik"/>
    <property type="match status" value="1"/>
</dbReference>
<gene>
    <name evidence="1" type="primary">hpnC</name>
    <name evidence="1" type="ORF">EAH76_10110</name>
</gene>
<dbReference type="GO" id="GO:0004311">
    <property type="term" value="F:geranylgeranyl diphosphate synthase activity"/>
    <property type="evidence" value="ECO:0007669"/>
    <property type="project" value="InterPro"/>
</dbReference>
<dbReference type="InterPro" id="IPR044843">
    <property type="entry name" value="Trans_IPPS_bact-type"/>
</dbReference>
<dbReference type="InterPro" id="IPR002060">
    <property type="entry name" value="Squ/phyt_synthse"/>
</dbReference>
<dbReference type="Pfam" id="PF00494">
    <property type="entry name" value="SQS_PSY"/>
    <property type="match status" value="1"/>
</dbReference>
<sequence length="283" mass="30467">MSGATTADALASGKGHKDENFPVASVLLKPEHRAPVMAFYRFARGADDVADNPAVSADAKLALLGAMRATILGRSDADAASVALRTTMGAHRISPQHALDLLTAFERDCTVDRCADWAALMDYCRYSAMPVGRYVLDVHGEDHATWPASDALCAALQVINHTQDCAKDYRAIGRVYLPLDLMAQHGAKLEDLEQPVATPGLLATIRDLAARSAQLLDESAGFAGQIRDRRLAVEVAIIHRLAVSLTQRLKTRDPLSQRVHHRPYEALGLAALAAASQMVKGRA</sequence>
<dbReference type="SFLD" id="SFLDG01212">
    <property type="entry name" value="Phytoene_synthase_like"/>
    <property type="match status" value="1"/>
</dbReference>
<reference evidence="1 2" key="1">
    <citation type="journal article" date="2019" name="Environ. Microbiol.">
        <title>Species interactions and distinct microbial communities in high Arctic permafrost affected cryosols are associated with the CH4 and CO2 gas fluxes.</title>
        <authorList>
            <person name="Altshuler I."/>
            <person name="Hamel J."/>
            <person name="Turney S."/>
            <person name="Magnuson E."/>
            <person name="Levesque R."/>
            <person name="Greer C."/>
            <person name="Whyte L.G."/>
        </authorList>
    </citation>
    <scope>NUCLEOTIDE SEQUENCE [LARGE SCALE GENOMIC DNA]</scope>
    <source>
        <strain evidence="1 2">E6.1</strain>
    </source>
</reference>